<evidence type="ECO:0000313" key="2">
    <source>
        <dbReference type="EMBL" id="KPQ41015.1"/>
    </source>
</evidence>
<proteinExistence type="predicted"/>
<dbReference type="EMBL" id="LKCM01000462">
    <property type="protein sequence ID" value="KPQ41015.1"/>
    <property type="molecule type" value="Genomic_DNA"/>
</dbReference>
<keyword evidence="1" id="KW-0812">Transmembrane</keyword>
<protein>
    <recommendedName>
        <fullName evidence="4">Glycosyltransferase RgtA/B/C/D-like domain-containing protein</fullName>
    </recommendedName>
</protein>
<reference evidence="2 3" key="1">
    <citation type="submission" date="2015-09" db="EMBL/GenBank/DDBJ databases">
        <title>A metagenomics-based metabolic model of nitrate-dependent anaerobic oxidation of methane by Methanoperedens-like archaea.</title>
        <authorList>
            <person name="Arshad A."/>
            <person name="Speth D.R."/>
            <person name="De Graaf R.M."/>
            <person name="Op Den Camp H.J."/>
            <person name="Jetten M.S."/>
            <person name="Welte C.U."/>
        </authorList>
    </citation>
    <scope>NUCLEOTIDE SEQUENCE [LARGE SCALE GENOMIC DNA]</scope>
</reference>
<dbReference type="Proteomes" id="UP000050360">
    <property type="component" value="Unassembled WGS sequence"/>
</dbReference>
<evidence type="ECO:0000313" key="3">
    <source>
        <dbReference type="Proteomes" id="UP000050360"/>
    </source>
</evidence>
<keyword evidence="1" id="KW-1133">Transmembrane helix</keyword>
<feature type="transmembrane region" description="Helical" evidence="1">
    <location>
        <begin position="132"/>
        <end position="163"/>
    </location>
</feature>
<comment type="caution">
    <text evidence="2">The sequence shown here is derived from an EMBL/GenBank/DDBJ whole genome shotgun (WGS) entry which is preliminary data.</text>
</comment>
<organism evidence="2 3">
    <name type="scientific">Candidatus Methanoperedens nitratireducens</name>
    <dbReference type="NCBI Taxonomy" id="1392998"/>
    <lineage>
        <taxon>Archaea</taxon>
        <taxon>Methanobacteriati</taxon>
        <taxon>Methanobacteriota</taxon>
        <taxon>Stenosarchaea group</taxon>
        <taxon>Methanomicrobia</taxon>
        <taxon>Methanosarcinales</taxon>
        <taxon>ANME-2 cluster</taxon>
        <taxon>Candidatus Methanoperedentaceae</taxon>
        <taxon>Candidatus Methanoperedens</taxon>
    </lineage>
</organism>
<feature type="transmembrane region" description="Helical" evidence="1">
    <location>
        <begin position="108"/>
        <end position="125"/>
    </location>
</feature>
<feature type="transmembrane region" description="Helical" evidence="1">
    <location>
        <begin position="55"/>
        <end position="74"/>
    </location>
</feature>
<evidence type="ECO:0008006" key="4">
    <source>
        <dbReference type="Google" id="ProtNLM"/>
    </source>
</evidence>
<gene>
    <name evidence="2" type="ORF">MPEBLZ_04439</name>
</gene>
<sequence length="198" mass="22912">MVRLVLPSAGGVQNILESKYIDTNSANLLSYNSWPATHLISAFIISIGNVSLGSLIKYMPLFWIIALIYFTYAAGKIFNFSPNQSFLLSFIILTSFILFLYYYGPPSIAYLFFVMIFICLNDICINRKNRLYIPLILLISALVVTHLLTSLVVIVVIFIMYLIERRLRTLMLFFDNSLLFMVLFFCTTHNQTYNRQFF</sequence>
<name>A0A0P8CEZ0_9EURY</name>
<accession>A0A0P8CEZ0</accession>
<keyword evidence="1" id="KW-0472">Membrane</keyword>
<evidence type="ECO:0000256" key="1">
    <source>
        <dbReference type="SAM" id="Phobius"/>
    </source>
</evidence>
<feature type="transmembrane region" description="Helical" evidence="1">
    <location>
        <begin position="169"/>
        <end position="188"/>
    </location>
</feature>
<dbReference type="AlphaFoldDB" id="A0A0P8CEZ0"/>